<dbReference type="EMBL" id="VCQV01000029">
    <property type="protein sequence ID" value="TWP34297.1"/>
    <property type="molecule type" value="Genomic_DNA"/>
</dbReference>
<evidence type="ECO:0008006" key="5">
    <source>
        <dbReference type="Google" id="ProtNLM"/>
    </source>
</evidence>
<dbReference type="OrthoDB" id="5147873at2"/>
<organism evidence="3 4">
    <name type="scientific">Leekyejoonella antrihumi</name>
    <dbReference type="NCBI Taxonomy" id="1660198"/>
    <lineage>
        <taxon>Bacteria</taxon>
        <taxon>Bacillati</taxon>
        <taxon>Actinomycetota</taxon>
        <taxon>Actinomycetes</taxon>
        <taxon>Micrococcales</taxon>
        <taxon>Dermacoccaceae</taxon>
        <taxon>Leekyejoonella</taxon>
    </lineage>
</organism>
<gene>
    <name evidence="3" type="ORF">FGL98_17840</name>
</gene>
<feature type="chain" id="PRO_5038949710" description="DUF4352 domain-containing protein" evidence="2">
    <location>
        <begin position="24"/>
        <end position="230"/>
    </location>
</feature>
<dbReference type="PROSITE" id="PS51257">
    <property type="entry name" value="PROKAR_LIPOPROTEIN"/>
    <property type="match status" value="1"/>
</dbReference>
<evidence type="ECO:0000313" key="3">
    <source>
        <dbReference type="EMBL" id="TWP34297.1"/>
    </source>
</evidence>
<dbReference type="RefSeq" id="WP_146318967.1">
    <property type="nucleotide sequence ID" value="NZ_VCQV01000029.1"/>
</dbReference>
<proteinExistence type="predicted"/>
<evidence type="ECO:0000313" key="4">
    <source>
        <dbReference type="Proteomes" id="UP000320244"/>
    </source>
</evidence>
<sequence length="230" mass="23880">MTTSAYRRIAGASIAMIGVLGLAACNNETVSATPPATSVPSSSSSQAPNQSQSQTTTSQAPETTQDAPSTSSSSSSSSAAAGTGSYTGPTQVTAANAKMTFGKGAVIKDGDDLYNLKVKDLKVAPNSVYADANLNKANGIVYYIDFDVTSIKQNKTFFGTNSVNGLFLYPTFKSGAKAKRLYGDAPGCKSTSDKLTVGQTGSSCYVYQITGAKATTVTYNDYSHNITWSK</sequence>
<evidence type="ECO:0000256" key="1">
    <source>
        <dbReference type="SAM" id="MobiDB-lite"/>
    </source>
</evidence>
<feature type="region of interest" description="Disordered" evidence="1">
    <location>
        <begin position="31"/>
        <end position="86"/>
    </location>
</feature>
<dbReference type="Proteomes" id="UP000320244">
    <property type="component" value="Unassembled WGS sequence"/>
</dbReference>
<comment type="caution">
    <text evidence="3">The sequence shown here is derived from an EMBL/GenBank/DDBJ whole genome shotgun (WGS) entry which is preliminary data.</text>
</comment>
<keyword evidence="4" id="KW-1185">Reference proteome</keyword>
<keyword evidence="2" id="KW-0732">Signal</keyword>
<accession>A0A563DVQ8</accession>
<feature type="signal peptide" evidence="2">
    <location>
        <begin position="1"/>
        <end position="23"/>
    </location>
</feature>
<reference evidence="3 4" key="2">
    <citation type="submission" date="2019-08" db="EMBL/GenBank/DDBJ databases">
        <title>Jejuicoccus antrihumi gen. nov., sp. nov., a new member of the family Dermacoccaceae isolated from a cave.</title>
        <authorList>
            <person name="Schumann P."/>
            <person name="Kim I.S."/>
        </authorList>
    </citation>
    <scope>NUCLEOTIDE SEQUENCE [LARGE SCALE GENOMIC DNA]</scope>
    <source>
        <strain evidence="3 4">C5-26</strain>
    </source>
</reference>
<evidence type="ECO:0000256" key="2">
    <source>
        <dbReference type="SAM" id="SignalP"/>
    </source>
</evidence>
<name>A0A563DVQ8_9MICO</name>
<protein>
    <recommendedName>
        <fullName evidence="5">DUF4352 domain-containing protein</fullName>
    </recommendedName>
</protein>
<reference evidence="3 4" key="1">
    <citation type="submission" date="2019-05" db="EMBL/GenBank/DDBJ databases">
        <authorList>
            <person name="Lee S.D."/>
        </authorList>
    </citation>
    <scope>NUCLEOTIDE SEQUENCE [LARGE SCALE GENOMIC DNA]</scope>
    <source>
        <strain evidence="3 4">C5-26</strain>
    </source>
</reference>
<dbReference type="AlphaFoldDB" id="A0A563DVQ8"/>